<dbReference type="SUPFAM" id="SSF53756">
    <property type="entry name" value="UDP-Glycosyltransferase/glycogen phosphorylase"/>
    <property type="match status" value="1"/>
</dbReference>
<dbReference type="PANTHER" id="PTHR12526:SF600">
    <property type="entry name" value="GLYCOSYL TRANSFERASE GROUP 1"/>
    <property type="match status" value="1"/>
</dbReference>
<organism evidence="2 3">
    <name type="scientific">Candidatus Thermoflexus japonica</name>
    <dbReference type="NCBI Taxonomy" id="2035417"/>
    <lineage>
        <taxon>Bacteria</taxon>
        <taxon>Bacillati</taxon>
        <taxon>Chloroflexota</taxon>
        <taxon>Thermoflexia</taxon>
        <taxon>Thermoflexales</taxon>
        <taxon>Thermoflexaceae</taxon>
        <taxon>Thermoflexus</taxon>
    </lineage>
</organism>
<dbReference type="CDD" id="cd03801">
    <property type="entry name" value="GT4_PimA-like"/>
    <property type="match status" value="1"/>
</dbReference>
<dbReference type="Pfam" id="PF13439">
    <property type="entry name" value="Glyco_transf_4"/>
    <property type="match status" value="1"/>
</dbReference>
<dbReference type="Proteomes" id="UP000236642">
    <property type="component" value="Unassembled WGS sequence"/>
</dbReference>
<accession>A0A2H5Y3E8</accession>
<name>A0A2H5Y3E8_9CHLR</name>
<dbReference type="Gene3D" id="3.40.50.2000">
    <property type="entry name" value="Glycogen Phosphorylase B"/>
    <property type="match status" value="2"/>
</dbReference>
<dbReference type="AlphaFoldDB" id="A0A2H5Y3E8"/>
<protein>
    <submittedName>
        <fullName evidence="2">GDP-mannose-dependent monoacylated alpha-(1-6)-phosphatidylinositol monomannoside mannosyltransferase</fullName>
        <ecNumber evidence="2">2.4.1.345</ecNumber>
    </submittedName>
</protein>
<feature type="domain" description="Glycosyltransferase subfamily 4-like N-terminal" evidence="1">
    <location>
        <begin position="22"/>
        <end position="206"/>
    </location>
</feature>
<gene>
    <name evidence="2" type="primary">pimB</name>
    <name evidence="2" type="ORF">HRbin22_00195</name>
</gene>
<sequence length="392" mass="43733">MNILMVLPYPPSRIRIRPFGFLQALARRGHRICVLAVQPPEDRDADLEPLRRLGVEIHVFPLSRGRTLWNAGRAWLRGDPLQAGYADHPGLRKTLRRCLQGSWDVVHVEHLRGAGFAREIPPDRLVFDAVDSITRLFEQAQALAPGRLTRWLARLELARTRRFEARWLSMFPRIVLTSGEDAAALRRLAPDGHASLTVIPNGVDLEFFRPQPVPRAPATLIFTGKMSYHANVAAALDLMREIMPEIWARQPEVRLWIVGRNPPPLLRRAARDPRVEILGTVPDLRPYLARATLAVCPMRYAVGIQNKVLEAMAMGTPVVATPPVRGGLQAVPGRDLIVADSGRAFAEAVLSLLDSPMKRAALGAAGRAYVEAHHRWEALAERLEDVYSSMSL</sequence>
<keyword evidence="2" id="KW-0328">Glycosyltransferase</keyword>
<comment type="caution">
    <text evidence="2">The sequence shown here is derived from an EMBL/GenBank/DDBJ whole genome shotgun (WGS) entry which is preliminary data.</text>
</comment>
<dbReference type="PANTHER" id="PTHR12526">
    <property type="entry name" value="GLYCOSYLTRANSFERASE"/>
    <property type="match status" value="1"/>
</dbReference>
<dbReference type="GO" id="GO:0043750">
    <property type="term" value="F:phosphatidylinositol alpha-mannosyltransferase activity"/>
    <property type="evidence" value="ECO:0007669"/>
    <property type="project" value="UniProtKB-EC"/>
</dbReference>
<proteinExistence type="predicted"/>
<evidence type="ECO:0000313" key="2">
    <source>
        <dbReference type="EMBL" id="GBD07969.1"/>
    </source>
</evidence>
<dbReference type="Pfam" id="PF13692">
    <property type="entry name" value="Glyco_trans_1_4"/>
    <property type="match status" value="1"/>
</dbReference>
<dbReference type="InterPro" id="IPR028098">
    <property type="entry name" value="Glyco_trans_4-like_N"/>
</dbReference>
<keyword evidence="2" id="KW-0808">Transferase</keyword>
<reference evidence="3" key="1">
    <citation type="submission" date="2017-09" db="EMBL/GenBank/DDBJ databases">
        <title>Metaegenomics of thermophilic ammonia-oxidizing enrichment culture.</title>
        <authorList>
            <person name="Kato S."/>
            <person name="Suzuki K."/>
        </authorList>
    </citation>
    <scope>NUCLEOTIDE SEQUENCE [LARGE SCALE GENOMIC DNA]</scope>
</reference>
<dbReference type="EMBL" id="BEHY01000002">
    <property type="protein sequence ID" value="GBD07969.1"/>
    <property type="molecule type" value="Genomic_DNA"/>
</dbReference>
<evidence type="ECO:0000313" key="3">
    <source>
        <dbReference type="Proteomes" id="UP000236642"/>
    </source>
</evidence>
<evidence type="ECO:0000259" key="1">
    <source>
        <dbReference type="Pfam" id="PF13439"/>
    </source>
</evidence>
<dbReference type="EC" id="2.4.1.345" evidence="2"/>